<dbReference type="EMBL" id="GGEC01070999">
    <property type="protein sequence ID" value="MBX51483.1"/>
    <property type="molecule type" value="Transcribed_RNA"/>
</dbReference>
<dbReference type="AlphaFoldDB" id="A0A2P2PA27"/>
<name>A0A2P2PA27_RHIMU</name>
<protein>
    <submittedName>
        <fullName evidence="1">Uncharacterized protein</fullName>
    </submittedName>
</protein>
<sequence length="30" mass="3637">MGCRWVFTVKYRADRSPKRYKKKLVAKGYT</sequence>
<evidence type="ECO:0000313" key="1">
    <source>
        <dbReference type="EMBL" id="MBX51483.1"/>
    </source>
</evidence>
<reference evidence="1" key="1">
    <citation type="submission" date="2018-02" db="EMBL/GenBank/DDBJ databases">
        <title>Rhizophora mucronata_Transcriptome.</title>
        <authorList>
            <person name="Meera S.P."/>
            <person name="Sreeshan A."/>
            <person name="Augustine A."/>
        </authorList>
    </citation>
    <scope>NUCLEOTIDE SEQUENCE</scope>
    <source>
        <tissue evidence="1">Leaf</tissue>
    </source>
</reference>
<proteinExistence type="predicted"/>
<accession>A0A2P2PA27</accession>
<organism evidence="1">
    <name type="scientific">Rhizophora mucronata</name>
    <name type="common">Asiatic mangrove</name>
    <dbReference type="NCBI Taxonomy" id="61149"/>
    <lineage>
        <taxon>Eukaryota</taxon>
        <taxon>Viridiplantae</taxon>
        <taxon>Streptophyta</taxon>
        <taxon>Embryophyta</taxon>
        <taxon>Tracheophyta</taxon>
        <taxon>Spermatophyta</taxon>
        <taxon>Magnoliopsida</taxon>
        <taxon>eudicotyledons</taxon>
        <taxon>Gunneridae</taxon>
        <taxon>Pentapetalae</taxon>
        <taxon>rosids</taxon>
        <taxon>fabids</taxon>
        <taxon>Malpighiales</taxon>
        <taxon>Rhizophoraceae</taxon>
        <taxon>Rhizophora</taxon>
    </lineage>
</organism>